<evidence type="ECO:0000256" key="1">
    <source>
        <dbReference type="SAM" id="MobiDB-lite"/>
    </source>
</evidence>
<feature type="region of interest" description="Disordered" evidence="1">
    <location>
        <begin position="70"/>
        <end position="169"/>
    </location>
</feature>
<dbReference type="STRING" id="686832.A0A0C2Y7Q2"/>
<dbReference type="HOGENOM" id="CLU_088285_0_0_1"/>
<protein>
    <recommendedName>
        <fullName evidence="4">DUF1742-domain-containing protein</fullName>
    </recommendedName>
</protein>
<dbReference type="AlphaFoldDB" id="A0A0C2Y7Q2"/>
<proteinExistence type="predicted"/>
<reference evidence="3" key="2">
    <citation type="submission" date="2015-01" db="EMBL/GenBank/DDBJ databases">
        <title>Evolutionary Origins and Diversification of the Mycorrhizal Mutualists.</title>
        <authorList>
            <consortium name="DOE Joint Genome Institute"/>
            <consortium name="Mycorrhizal Genomics Consortium"/>
            <person name="Kohler A."/>
            <person name="Kuo A."/>
            <person name="Nagy L.G."/>
            <person name="Floudas D."/>
            <person name="Copeland A."/>
            <person name="Barry K.W."/>
            <person name="Cichocki N."/>
            <person name="Veneault-Fourrey C."/>
            <person name="LaButti K."/>
            <person name="Lindquist E.A."/>
            <person name="Lipzen A."/>
            <person name="Lundell T."/>
            <person name="Morin E."/>
            <person name="Murat C."/>
            <person name="Riley R."/>
            <person name="Ohm R."/>
            <person name="Sun H."/>
            <person name="Tunlid A."/>
            <person name="Henrissat B."/>
            <person name="Grigoriev I.V."/>
            <person name="Hibbett D.S."/>
            <person name="Martin F."/>
        </authorList>
    </citation>
    <scope>NUCLEOTIDE SEQUENCE [LARGE SCALE GENOMIC DNA]</scope>
    <source>
        <strain evidence="3">h7</strain>
    </source>
</reference>
<dbReference type="OrthoDB" id="2158714at2759"/>
<accession>A0A0C2Y7Q2</accession>
<feature type="compositionally biased region" description="Basic and acidic residues" evidence="1">
    <location>
        <begin position="70"/>
        <end position="89"/>
    </location>
</feature>
<dbReference type="GO" id="GO:0007034">
    <property type="term" value="P:vacuolar transport"/>
    <property type="evidence" value="ECO:0007669"/>
    <property type="project" value="TreeGrafter"/>
</dbReference>
<dbReference type="GO" id="GO:0005768">
    <property type="term" value="C:endosome"/>
    <property type="evidence" value="ECO:0007669"/>
    <property type="project" value="TreeGrafter"/>
</dbReference>
<gene>
    <name evidence="2" type="ORF">M413DRAFT_440945</name>
</gene>
<organism evidence="2 3">
    <name type="scientific">Hebeloma cylindrosporum</name>
    <dbReference type="NCBI Taxonomy" id="76867"/>
    <lineage>
        <taxon>Eukaryota</taxon>
        <taxon>Fungi</taxon>
        <taxon>Dikarya</taxon>
        <taxon>Basidiomycota</taxon>
        <taxon>Agaricomycotina</taxon>
        <taxon>Agaricomycetes</taxon>
        <taxon>Agaricomycetidae</taxon>
        <taxon>Agaricales</taxon>
        <taxon>Agaricineae</taxon>
        <taxon>Hymenogastraceae</taxon>
        <taxon>Hebeloma</taxon>
    </lineage>
</organism>
<feature type="compositionally biased region" description="Polar residues" evidence="1">
    <location>
        <begin position="113"/>
        <end position="125"/>
    </location>
</feature>
<evidence type="ECO:0008006" key="4">
    <source>
        <dbReference type="Google" id="ProtNLM"/>
    </source>
</evidence>
<dbReference type="EMBL" id="KN831771">
    <property type="protein sequence ID" value="KIM45893.1"/>
    <property type="molecule type" value="Genomic_DNA"/>
</dbReference>
<name>A0A0C2Y7Q2_HEBCY</name>
<sequence length="169" mass="18868">MRGQTAGTAKACYVCYKPTTTVLATVNTVDFLYTCLGHLSDSGFATIVQEAPKSSAAVSAEEIAKVKAEWQEKQKKKQEREQVLEKEKEKEEEDANSKSRQKKEELKVPNPPGSLSVSPSTTPQPTHDRYILHRDFFAMRQSEHRRRRQATQARELAPRLPGAPNGGVS</sequence>
<dbReference type="Pfam" id="PF08432">
    <property type="entry name" value="Vfa1"/>
    <property type="match status" value="1"/>
</dbReference>
<evidence type="ECO:0000313" key="2">
    <source>
        <dbReference type="EMBL" id="KIM45893.1"/>
    </source>
</evidence>
<evidence type="ECO:0000313" key="3">
    <source>
        <dbReference type="Proteomes" id="UP000053424"/>
    </source>
</evidence>
<dbReference type="PANTHER" id="PTHR28218">
    <property type="entry name" value="VPS4-ASSOCIATED PROTEIN 1"/>
    <property type="match status" value="1"/>
</dbReference>
<dbReference type="InterPro" id="IPR013640">
    <property type="entry name" value="Vfa1"/>
</dbReference>
<reference evidence="2 3" key="1">
    <citation type="submission" date="2014-04" db="EMBL/GenBank/DDBJ databases">
        <authorList>
            <consortium name="DOE Joint Genome Institute"/>
            <person name="Kuo A."/>
            <person name="Gay G."/>
            <person name="Dore J."/>
            <person name="Kohler A."/>
            <person name="Nagy L.G."/>
            <person name="Floudas D."/>
            <person name="Copeland A."/>
            <person name="Barry K.W."/>
            <person name="Cichocki N."/>
            <person name="Veneault-Fourrey C."/>
            <person name="LaButti K."/>
            <person name="Lindquist E.A."/>
            <person name="Lipzen A."/>
            <person name="Lundell T."/>
            <person name="Morin E."/>
            <person name="Murat C."/>
            <person name="Sun H."/>
            <person name="Tunlid A."/>
            <person name="Henrissat B."/>
            <person name="Grigoriev I.V."/>
            <person name="Hibbett D.S."/>
            <person name="Martin F."/>
            <person name="Nordberg H.P."/>
            <person name="Cantor M.N."/>
            <person name="Hua S.X."/>
        </authorList>
    </citation>
    <scope>NUCLEOTIDE SEQUENCE [LARGE SCALE GENOMIC DNA]</scope>
    <source>
        <strain evidence="3">h7</strain>
    </source>
</reference>
<dbReference type="PANTHER" id="PTHR28218:SF1">
    <property type="entry name" value="VPS4-ASSOCIATED PROTEIN 1"/>
    <property type="match status" value="1"/>
</dbReference>
<keyword evidence="3" id="KW-1185">Reference proteome</keyword>
<dbReference type="Proteomes" id="UP000053424">
    <property type="component" value="Unassembled WGS sequence"/>
</dbReference>
<feature type="compositionally biased region" description="Basic and acidic residues" evidence="1">
    <location>
        <begin position="126"/>
        <end position="137"/>
    </location>
</feature>